<reference evidence="2 3" key="2">
    <citation type="submission" date="2007-09" db="EMBL/GenBank/DDBJ databases">
        <authorList>
            <person name="Fulton L."/>
            <person name="Clifton S."/>
            <person name="Fulton B."/>
            <person name="Xu J."/>
            <person name="Minx P."/>
            <person name="Pepin K.H."/>
            <person name="Johnson M."/>
            <person name="Thiruvilangam P."/>
            <person name="Bhonagiri V."/>
            <person name="Nash W.E."/>
            <person name="Mardis E.R."/>
            <person name="Wilson R.K."/>
        </authorList>
    </citation>
    <scope>NUCLEOTIDE SEQUENCE [LARGE SCALE GENOMIC DNA]</scope>
    <source>
        <strain evidence="2 3">M21/2</strain>
    </source>
</reference>
<dbReference type="GO" id="GO:0003677">
    <property type="term" value="F:DNA binding"/>
    <property type="evidence" value="ECO:0007669"/>
    <property type="project" value="InterPro"/>
</dbReference>
<protein>
    <submittedName>
        <fullName evidence="2">Sigma-70, region 4</fullName>
    </submittedName>
</protein>
<dbReference type="GO" id="GO:0016987">
    <property type="term" value="F:sigma factor activity"/>
    <property type="evidence" value="ECO:0007669"/>
    <property type="project" value="InterPro"/>
</dbReference>
<name>A8S643_9FIRM</name>
<proteinExistence type="predicted"/>
<dbReference type="EMBL" id="ABED02000009">
    <property type="protein sequence ID" value="EDP23135.1"/>
    <property type="molecule type" value="Genomic_DNA"/>
</dbReference>
<evidence type="ECO:0000313" key="3">
    <source>
        <dbReference type="Proteomes" id="UP000005945"/>
    </source>
</evidence>
<dbReference type="InterPro" id="IPR013324">
    <property type="entry name" value="RNA_pol_sigma_r3/r4-like"/>
</dbReference>
<dbReference type="GO" id="GO:0006352">
    <property type="term" value="P:DNA-templated transcription initiation"/>
    <property type="evidence" value="ECO:0007669"/>
    <property type="project" value="InterPro"/>
</dbReference>
<dbReference type="AlphaFoldDB" id="A8S643"/>
<comment type="caution">
    <text evidence="2">The sequence shown here is derived from an EMBL/GenBank/DDBJ whole genome shotgun (WGS) entry which is preliminary data.</text>
</comment>
<dbReference type="HOGENOM" id="CLU_2861141_0_0_9"/>
<gene>
    <name evidence="2" type="ORF">FAEPRAM212_00069</name>
</gene>
<evidence type="ECO:0000313" key="2">
    <source>
        <dbReference type="EMBL" id="EDP23135.1"/>
    </source>
</evidence>
<sequence length="64" mass="7746">MAFRIHLVLHRLEEPYKEVFQLRVFGELSFSQIAAIFGKTESWARVTYHRAKLKIQERMDEKHE</sequence>
<dbReference type="Proteomes" id="UP000005945">
    <property type="component" value="Unassembled WGS sequence"/>
</dbReference>
<organism evidence="2 3">
    <name type="scientific">Faecalibacterium prausnitzii M21/2</name>
    <dbReference type="NCBI Taxonomy" id="411485"/>
    <lineage>
        <taxon>Bacteria</taxon>
        <taxon>Bacillati</taxon>
        <taxon>Bacillota</taxon>
        <taxon>Clostridia</taxon>
        <taxon>Eubacteriales</taxon>
        <taxon>Oscillospiraceae</taxon>
        <taxon>Faecalibacterium</taxon>
    </lineage>
</organism>
<evidence type="ECO:0000259" key="1">
    <source>
        <dbReference type="Pfam" id="PF08281"/>
    </source>
</evidence>
<accession>A8S643</accession>
<feature type="domain" description="RNA polymerase sigma factor 70 region 4 type 2" evidence="1">
    <location>
        <begin position="4"/>
        <end position="55"/>
    </location>
</feature>
<dbReference type="Pfam" id="PF08281">
    <property type="entry name" value="Sigma70_r4_2"/>
    <property type="match status" value="1"/>
</dbReference>
<dbReference type="InterPro" id="IPR036388">
    <property type="entry name" value="WH-like_DNA-bd_sf"/>
</dbReference>
<dbReference type="SUPFAM" id="SSF88659">
    <property type="entry name" value="Sigma3 and sigma4 domains of RNA polymerase sigma factors"/>
    <property type="match status" value="1"/>
</dbReference>
<dbReference type="InterPro" id="IPR013249">
    <property type="entry name" value="RNA_pol_sigma70_r4_t2"/>
</dbReference>
<reference evidence="2 3" key="1">
    <citation type="submission" date="2007-09" db="EMBL/GenBank/DDBJ databases">
        <title>Draft genome sequence of Faecalibacterium prausnitzii M21/2.</title>
        <authorList>
            <person name="Sudarsanam P."/>
            <person name="Ley R."/>
            <person name="Guruge J."/>
            <person name="Turnbaugh P.J."/>
            <person name="Mahowald M."/>
            <person name="Liep D."/>
            <person name="Gordon J."/>
        </authorList>
    </citation>
    <scope>NUCLEOTIDE SEQUENCE [LARGE SCALE GENOMIC DNA]</scope>
    <source>
        <strain evidence="2 3">M21/2</strain>
    </source>
</reference>
<dbReference type="Gene3D" id="1.10.10.10">
    <property type="entry name" value="Winged helix-like DNA-binding domain superfamily/Winged helix DNA-binding domain"/>
    <property type="match status" value="1"/>
</dbReference>